<keyword evidence="2" id="KW-1133">Transmembrane helix</keyword>
<dbReference type="InterPro" id="IPR029787">
    <property type="entry name" value="Nucleotide_cyclase"/>
</dbReference>
<dbReference type="EMBL" id="FLUQ01000002">
    <property type="protein sequence ID" value="SBW02876.1"/>
    <property type="molecule type" value="Genomic_DNA"/>
</dbReference>
<dbReference type="PANTHER" id="PTHR33121">
    <property type="entry name" value="CYCLIC DI-GMP PHOSPHODIESTERASE PDEF"/>
    <property type="match status" value="1"/>
</dbReference>
<evidence type="ECO:0000313" key="5">
    <source>
        <dbReference type="EMBL" id="SBW02876.1"/>
    </source>
</evidence>
<evidence type="ECO:0000259" key="3">
    <source>
        <dbReference type="PROSITE" id="PS50883"/>
    </source>
</evidence>
<dbReference type="PROSITE" id="PS50883">
    <property type="entry name" value="EAL"/>
    <property type="match status" value="1"/>
</dbReference>
<name>A0A212JTW1_9DELT</name>
<dbReference type="InterPro" id="IPR001633">
    <property type="entry name" value="EAL_dom"/>
</dbReference>
<dbReference type="SUPFAM" id="SSF55073">
    <property type="entry name" value="Nucleotide cyclase"/>
    <property type="match status" value="1"/>
</dbReference>
<dbReference type="PANTHER" id="PTHR33121:SF70">
    <property type="entry name" value="SIGNALING PROTEIN YKOW"/>
    <property type="match status" value="1"/>
</dbReference>
<reference evidence="5" key="1">
    <citation type="submission" date="2016-04" db="EMBL/GenBank/DDBJ databases">
        <authorList>
            <person name="Evans L.H."/>
            <person name="Alamgir A."/>
            <person name="Owens N."/>
            <person name="Weber N.D."/>
            <person name="Virtaneva K."/>
            <person name="Barbian K."/>
            <person name="Babar A."/>
            <person name="Rosenke K."/>
        </authorList>
    </citation>
    <scope>NUCLEOTIDE SEQUENCE</scope>
    <source>
        <strain evidence="5">86</strain>
    </source>
</reference>
<keyword evidence="2" id="KW-0812">Transmembrane</keyword>
<feature type="domain" description="EAL" evidence="3">
    <location>
        <begin position="542"/>
        <end position="798"/>
    </location>
</feature>
<evidence type="ECO:0000256" key="1">
    <source>
        <dbReference type="SAM" id="MobiDB-lite"/>
    </source>
</evidence>
<dbReference type="Gene3D" id="3.30.70.270">
    <property type="match status" value="1"/>
</dbReference>
<feature type="transmembrane region" description="Helical" evidence="2">
    <location>
        <begin position="333"/>
        <end position="355"/>
    </location>
</feature>
<dbReference type="PROSITE" id="PS50887">
    <property type="entry name" value="GGDEF"/>
    <property type="match status" value="1"/>
</dbReference>
<dbReference type="NCBIfam" id="TIGR00254">
    <property type="entry name" value="GGDEF"/>
    <property type="match status" value="1"/>
</dbReference>
<sequence length="824" mass="93295">MMNAERYFLFQSDFWEQFFPFLRSGKKAVRHAGARPKSYGNATLLAPSEALDMNRVYLLALGTIVVFMAFSLLFIFHTARLSRDDTIGHIQAATRQTKLAIEEHVAEEFATLMAASVVAENRDLLAEDDALYGLMKGLCAYNAYVAVGFADAERQTVWLDRHGRQYRSSLFNEDFIHQALANKKTVSKSRWDEASDSMVNFYAVPVYAPGTNTVKGVLFAADPEEELLNFIDRSLYAGKGLAHIIDRNGKYILKSKSPLVPPTGSSIFSPYTLPDETKRQQLLASLAAGESGHLEQPVNGENRFVAYTPLNINDWYVFYAVPENMVSAGLKSVTSGATTIIVIAMAVFASLILLIRHVNNKARRTLETAAFVDPVTGGSSYSKFLLDAAAILRKAGKTNYALLYADIEDFRYINDLLGREAGDRLLRYWAKFMQEVTQEGEAFCRLNGDIFVALRRYKSRQELEKRFMSLVHHLAVYPEILSRGYKVEVACGVYLTGETDERLSVHDMLDRAITAQKSVKRKNGVRRLCYYSREMREQKLWEAEVEATMEGALENGEFHLYLQPKIAIQDGDRIMGAEALVRWISPEKGTVPPGRFIELFERNNFIVKLDRFVFEAACRHYRETVLEGPAPPYILSVNVSRLSLMQPDFSGTYAQIKDRFKLPDGCMELEFTESLVFENHALLQSIVADCKRRGFLCSLDDFGAGYSSLNLLKSLHVDMLKLDRQFFQYDHNAERGRELVRNIVVMAKALDMKTVAEGIDAPDQVAELRDMGCDAIQGYVFAKPMPVEDFRHFSVTWQRARDEEKSLRDPERSESEELELESAV</sequence>
<dbReference type="GO" id="GO:0071111">
    <property type="term" value="F:cyclic-guanylate-specific phosphodiesterase activity"/>
    <property type="evidence" value="ECO:0007669"/>
    <property type="project" value="InterPro"/>
</dbReference>
<evidence type="ECO:0008006" key="6">
    <source>
        <dbReference type="Google" id="ProtNLM"/>
    </source>
</evidence>
<dbReference type="CDD" id="cd01948">
    <property type="entry name" value="EAL"/>
    <property type="match status" value="1"/>
</dbReference>
<dbReference type="InterPro" id="IPR035919">
    <property type="entry name" value="EAL_sf"/>
</dbReference>
<protein>
    <recommendedName>
        <fullName evidence="6">Diguanylate cyclase/phosphodiesterase</fullName>
    </recommendedName>
</protein>
<evidence type="ECO:0000259" key="4">
    <source>
        <dbReference type="PROSITE" id="PS50887"/>
    </source>
</evidence>
<dbReference type="AlphaFoldDB" id="A0A212JTW1"/>
<feature type="compositionally biased region" description="Basic and acidic residues" evidence="1">
    <location>
        <begin position="801"/>
        <end position="815"/>
    </location>
</feature>
<feature type="region of interest" description="Disordered" evidence="1">
    <location>
        <begin position="801"/>
        <end position="824"/>
    </location>
</feature>
<dbReference type="SUPFAM" id="SSF141868">
    <property type="entry name" value="EAL domain-like"/>
    <property type="match status" value="1"/>
</dbReference>
<feature type="domain" description="GGDEF" evidence="4">
    <location>
        <begin position="398"/>
        <end position="533"/>
    </location>
</feature>
<gene>
    <name evidence="5" type="ORF">KL86DPRO_20048</name>
</gene>
<proteinExistence type="predicted"/>
<dbReference type="InterPro" id="IPR050706">
    <property type="entry name" value="Cyclic-di-GMP_PDE-like"/>
</dbReference>
<feature type="transmembrane region" description="Helical" evidence="2">
    <location>
        <begin position="56"/>
        <end position="76"/>
    </location>
</feature>
<dbReference type="SMART" id="SM00052">
    <property type="entry name" value="EAL"/>
    <property type="match status" value="1"/>
</dbReference>
<accession>A0A212JTW1</accession>
<dbReference type="InterPro" id="IPR000160">
    <property type="entry name" value="GGDEF_dom"/>
</dbReference>
<dbReference type="Pfam" id="PF00563">
    <property type="entry name" value="EAL"/>
    <property type="match status" value="1"/>
</dbReference>
<dbReference type="InterPro" id="IPR043128">
    <property type="entry name" value="Rev_trsase/Diguanyl_cyclase"/>
</dbReference>
<keyword evidence="2" id="KW-0472">Membrane</keyword>
<dbReference type="CDD" id="cd12912">
    <property type="entry name" value="PDC2_MCP_like"/>
    <property type="match status" value="1"/>
</dbReference>
<dbReference type="Pfam" id="PF00990">
    <property type="entry name" value="GGDEF"/>
    <property type="match status" value="1"/>
</dbReference>
<dbReference type="SMART" id="SM00267">
    <property type="entry name" value="GGDEF"/>
    <property type="match status" value="1"/>
</dbReference>
<organism evidence="5">
    <name type="scientific">uncultured delta proteobacterium</name>
    <dbReference type="NCBI Taxonomy" id="34034"/>
    <lineage>
        <taxon>Bacteria</taxon>
        <taxon>Deltaproteobacteria</taxon>
        <taxon>environmental samples</taxon>
    </lineage>
</organism>
<dbReference type="Gene3D" id="3.30.450.20">
    <property type="entry name" value="PAS domain"/>
    <property type="match status" value="1"/>
</dbReference>
<evidence type="ECO:0000256" key="2">
    <source>
        <dbReference type="SAM" id="Phobius"/>
    </source>
</evidence>
<dbReference type="Gene3D" id="3.20.20.450">
    <property type="entry name" value="EAL domain"/>
    <property type="match status" value="1"/>
</dbReference>